<dbReference type="AlphaFoldDB" id="A0A0B6ZAY9"/>
<name>A0A0B6ZAY9_9EUPU</name>
<feature type="non-terminal residue" evidence="1">
    <location>
        <position position="1"/>
    </location>
</feature>
<dbReference type="InterPro" id="IPR051561">
    <property type="entry name" value="FRAS1_ECM"/>
</dbReference>
<dbReference type="PANTHER" id="PTHR45739:SF11">
    <property type="entry name" value="FRAS1-RELATED EXTRACELLULAR MATRIX PROTEIN 1-LIKE ISOFORM X1"/>
    <property type="match status" value="1"/>
</dbReference>
<evidence type="ECO:0000313" key="1">
    <source>
        <dbReference type="EMBL" id="CEK65754.1"/>
    </source>
</evidence>
<dbReference type="Pfam" id="PF16184">
    <property type="entry name" value="Cadherin_3"/>
    <property type="match status" value="1"/>
</dbReference>
<feature type="non-terminal residue" evidence="1">
    <location>
        <position position="117"/>
    </location>
</feature>
<evidence type="ECO:0008006" key="2">
    <source>
        <dbReference type="Google" id="ProtNLM"/>
    </source>
</evidence>
<dbReference type="EMBL" id="HACG01018889">
    <property type="protein sequence ID" value="CEK65754.1"/>
    <property type="molecule type" value="Transcribed_RNA"/>
</dbReference>
<protein>
    <recommendedName>
        <fullName evidence="2">Laminin G domain-containing protein</fullName>
    </recommendedName>
</protein>
<organism evidence="1">
    <name type="scientific">Arion vulgaris</name>
    <dbReference type="NCBI Taxonomy" id="1028688"/>
    <lineage>
        <taxon>Eukaryota</taxon>
        <taxon>Metazoa</taxon>
        <taxon>Spiralia</taxon>
        <taxon>Lophotrochozoa</taxon>
        <taxon>Mollusca</taxon>
        <taxon>Gastropoda</taxon>
        <taxon>Heterobranchia</taxon>
        <taxon>Euthyneura</taxon>
        <taxon>Panpulmonata</taxon>
        <taxon>Eupulmonata</taxon>
        <taxon>Stylommatophora</taxon>
        <taxon>Helicina</taxon>
        <taxon>Arionoidea</taxon>
        <taxon>Arionidae</taxon>
        <taxon>Arion</taxon>
    </lineage>
</organism>
<reference evidence="1" key="1">
    <citation type="submission" date="2014-12" db="EMBL/GenBank/DDBJ databases">
        <title>Insight into the proteome of Arion vulgaris.</title>
        <authorList>
            <person name="Aradska J."/>
            <person name="Bulat T."/>
            <person name="Smidak R."/>
            <person name="Sarate P."/>
            <person name="Gangsoo J."/>
            <person name="Sialana F."/>
            <person name="Bilban M."/>
            <person name="Lubec G."/>
        </authorList>
    </citation>
    <scope>NUCLEOTIDE SEQUENCE</scope>
    <source>
        <tissue evidence="1">Skin</tissue>
    </source>
</reference>
<dbReference type="GO" id="GO:0009653">
    <property type="term" value="P:anatomical structure morphogenesis"/>
    <property type="evidence" value="ECO:0007669"/>
    <property type="project" value="TreeGrafter"/>
</dbReference>
<accession>A0A0B6ZAY9</accession>
<sequence>NRGVLVTSNFTQNDVDFGFITYESDGSRAGLDNFLFTLTDGRHEGFLINGSLQTQPTMMSIFVQPLVEDAPKLVVNKSPELLQHLGRQRYGYKLSNKMLRAVDSDSDSSSLWYVITS</sequence>
<gene>
    <name evidence="1" type="primary">ORF56155</name>
</gene>
<dbReference type="PANTHER" id="PTHR45739">
    <property type="entry name" value="MATRIX PROTEIN, PUTATIVE-RELATED"/>
    <property type="match status" value="1"/>
</dbReference>
<proteinExistence type="predicted"/>